<organism evidence="1 2">
    <name type="scientific">Vararia minispora EC-137</name>
    <dbReference type="NCBI Taxonomy" id="1314806"/>
    <lineage>
        <taxon>Eukaryota</taxon>
        <taxon>Fungi</taxon>
        <taxon>Dikarya</taxon>
        <taxon>Basidiomycota</taxon>
        <taxon>Agaricomycotina</taxon>
        <taxon>Agaricomycetes</taxon>
        <taxon>Russulales</taxon>
        <taxon>Lachnocladiaceae</taxon>
        <taxon>Vararia</taxon>
    </lineage>
</organism>
<dbReference type="Proteomes" id="UP000814128">
    <property type="component" value="Unassembled WGS sequence"/>
</dbReference>
<reference evidence="1" key="1">
    <citation type="submission" date="2021-02" db="EMBL/GenBank/DDBJ databases">
        <authorList>
            <consortium name="DOE Joint Genome Institute"/>
            <person name="Ahrendt S."/>
            <person name="Looney B.P."/>
            <person name="Miyauchi S."/>
            <person name="Morin E."/>
            <person name="Drula E."/>
            <person name="Courty P.E."/>
            <person name="Chicoki N."/>
            <person name="Fauchery L."/>
            <person name="Kohler A."/>
            <person name="Kuo A."/>
            <person name="Labutti K."/>
            <person name="Pangilinan J."/>
            <person name="Lipzen A."/>
            <person name="Riley R."/>
            <person name="Andreopoulos W."/>
            <person name="He G."/>
            <person name="Johnson J."/>
            <person name="Barry K.W."/>
            <person name="Grigoriev I.V."/>
            <person name="Nagy L."/>
            <person name="Hibbett D."/>
            <person name="Henrissat B."/>
            <person name="Matheny P.B."/>
            <person name="Labbe J."/>
            <person name="Martin F."/>
        </authorList>
    </citation>
    <scope>NUCLEOTIDE SEQUENCE</scope>
    <source>
        <strain evidence="1">EC-137</strain>
    </source>
</reference>
<comment type="caution">
    <text evidence="1">The sequence shown here is derived from an EMBL/GenBank/DDBJ whole genome shotgun (WGS) entry which is preliminary data.</text>
</comment>
<proteinExistence type="predicted"/>
<protein>
    <submittedName>
        <fullName evidence="1">Uncharacterized protein</fullName>
    </submittedName>
</protein>
<accession>A0ACB8QNG9</accession>
<reference evidence="1" key="2">
    <citation type="journal article" date="2022" name="New Phytol.">
        <title>Evolutionary transition to the ectomycorrhizal habit in the genomes of a hyperdiverse lineage of mushroom-forming fungi.</title>
        <authorList>
            <person name="Looney B."/>
            <person name="Miyauchi S."/>
            <person name="Morin E."/>
            <person name="Drula E."/>
            <person name="Courty P.E."/>
            <person name="Kohler A."/>
            <person name="Kuo A."/>
            <person name="LaButti K."/>
            <person name="Pangilinan J."/>
            <person name="Lipzen A."/>
            <person name="Riley R."/>
            <person name="Andreopoulos W."/>
            <person name="He G."/>
            <person name="Johnson J."/>
            <person name="Nolan M."/>
            <person name="Tritt A."/>
            <person name="Barry K.W."/>
            <person name="Grigoriev I.V."/>
            <person name="Nagy L.G."/>
            <person name="Hibbett D."/>
            <person name="Henrissat B."/>
            <person name="Matheny P.B."/>
            <person name="Labbe J."/>
            <person name="Martin F.M."/>
        </authorList>
    </citation>
    <scope>NUCLEOTIDE SEQUENCE</scope>
    <source>
        <strain evidence="1">EC-137</strain>
    </source>
</reference>
<dbReference type="EMBL" id="MU273526">
    <property type="protein sequence ID" value="KAI0033183.1"/>
    <property type="molecule type" value="Genomic_DNA"/>
</dbReference>
<evidence type="ECO:0000313" key="2">
    <source>
        <dbReference type="Proteomes" id="UP000814128"/>
    </source>
</evidence>
<evidence type="ECO:0000313" key="1">
    <source>
        <dbReference type="EMBL" id="KAI0033183.1"/>
    </source>
</evidence>
<name>A0ACB8QNG9_9AGAM</name>
<sequence>VQLYCTVPTWTPSSDICIDLHDLHDLRSRSLVFIHDLVKSLRASGVPASYTLSPSDSPLCLVCASHASLDKRKVQMSAYEAYEKVKPSAREKVLLVDLQDGPALVIT</sequence>
<feature type="non-terminal residue" evidence="1">
    <location>
        <position position="1"/>
    </location>
</feature>
<keyword evidence="2" id="KW-1185">Reference proteome</keyword>
<gene>
    <name evidence="1" type="ORF">K488DRAFT_48261</name>
</gene>